<feature type="region of interest" description="Disordered" evidence="1">
    <location>
        <begin position="2673"/>
        <end position="2692"/>
    </location>
</feature>
<dbReference type="NCBIfam" id="NF012204">
    <property type="entry name" value="adhes_FxxPxG"/>
    <property type="match status" value="1"/>
</dbReference>
<reference evidence="2 5" key="1">
    <citation type="submission" date="2018-02" db="EMBL/GenBank/DDBJ databases">
        <title>Deep subsurface shale carbon reservoir microbial communities from Ohio and West Virginia, USA.</title>
        <authorList>
            <person name="Wrighton K."/>
        </authorList>
    </citation>
    <scope>NUCLEOTIDE SEQUENCE [LARGE SCALE GENOMIC DNA]</scope>
    <source>
        <strain evidence="2 5">UTICA-S1B6</strain>
    </source>
</reference>
<dbReference type="EMBL" id="PTIU01000038">
    <property type="protein sequence ID" value="PPK52048.1"/>
    <property type="molecule type" value="Genomic_DNA"/>
</dbReference>
<protein>
    <submittedName>
        <fullName evidence="3">Hemagglutinin-like protein</fullName>
    </submittedName>
</protein>
<dbReference type="Gene3D" id="2.160.20.10">
    <property type="entry name" value="Single-stranded right-handed beta-helix, Pectin lyase-like"/>
    <property type="match status" value="1"/>
</dbReference>
<dbReference type="InterPro" id="IPR047881">
    <property type="entry name" value="LktA_repeat"/>
</dbReference>
<feature type="compositionally biased region" description="Basic and acidic residues" evidence="1">
    <location>
        <begin position="2676"/>
        <end position="2686"/>
    </location>
</feature>
<dbReference type="NCBIfam" id="NF012206">
    <property type="entry name" value="LktA_tand_53"/>
    <property type="match status" value="7"/>
</dbReference>
<keyword evidence="5" id="KW-1185">Reference proteome</keyword>
<dbReference type="EMBL" id="PTIT01000038">
    <property type="protein sequence ID" value="PPK49999.1"/>
    <property type="molecule type" value="Genomic_DNA"/>
</dbReference>
<evidence type="ECO:0000313" key="3">
    <source>
        <dbReference type="EMBL" id="PPK52048.1"/>
    </source>
</evidence>
<dbReference type="InterPro" id="IPR012334">
    <property type="entry name" value="Pectin_lyas_fold"/>
</dbReference>
<sequence>MPLATSRPSNSVSEQSCLKQAAQPAKVFRRHPLSVAVVSFLSSPAIVLGNTITKEGSTDTSVQVDGNVTDITTSTVKGNSGFNSFGRFEVASGNTVNLHLPSGTDNLVNLVHNAQAQINGTLNGMKGGRIGGNIIFADPHGFVVGAAGIVNVGSLVVTTPTPDEMSRILDNLDDAGVSGIEMDEHIGLLMRGELDQAADAEILIQGQINAKGAISLIGASVVVANGARLEGGADDAALDVFKASVNVEGMATGDDIQARDGVISIVSSETTEVSGELVALMEDDSGVSVSVDSQGATNIAGTIETKGGDAHVRSNSSVTLHEGGHIDTRVDDNVEAGAGDVEIAVNDKKAATDNLAWDPVTTNAEVNLNGQINAANVNVMAAAESSVGLTTDYLEQLADGNFDLTIGEVNTPLSELPLELAYMEARANASIQVGGTAQINATGDVTLDSWSSQTTKNQSYNLGASKWASLDLIAGKVSGGSVAEIGDGARLTAENINVDARQQSELSVNSMIHSTNESARIAASIGLADIENRAEVASGTTLNLQSGNLAVNALARNSLSVKATTMAGQAGKAGIAAGLLFPDISTRALLGGSVTGAENVVVNADSFLDTMAARATSTTGSGVVLKTLHKVTGNRYDMFTKAIGSINTYAKSGFYGTNGIADKNTTAPSGGSTSTPKLASAVAFTLSKVETEAGVSDGASITATGNTSVTARTHYQSTPDASEKVAGIGLHNTAASGVESTAKGEATQENPTATYSLSAAIAAGWYENSARAWVGKEAEINTGTLKVDANVHVPMAMTWWNLGKWDEFSAVTDNLLNLSQKANMNVGLLGPQLFTSYASATGSAENLNIAGAVNYFAQRNDAQAWIDEGAKIATENSDPDGSLSIARASELTREITGSRQLELADSLDVQAQGHVHSLNGAGNINALLTGTTSNNASVGLGFSFTDFSTHTEAWIAPGAAVTSASGAAIKSYNNDLIINLTPSSGAGKMGSSGGPFAVNGTFALTRLDNRTHASISNRAALTLDGGLNLNADQDLIVWSTAGAVSNSTAGGVGVGLALNWIDTNTQAYIGDNTGQLDDNGTGTSACGADGQPECRIVAASADVSAKTDGRLMSLGVAGTTSGGKKSGTDDGGGIKDKLKSSVTKATDTLQNRLQTLKNQGQASDGSTLSSSGKLLSSFSATEKLSSLVGNLGSMPTGDSGTDDAAYKVRDQVEGDFKDSDNLAGDVKGEGTASQTQQAKFGFNLSGSAAGNVSLGETSAYVDDSSVELIGGLDISGTRRTITFAGGGAAAWRRETAEDAEFEAGAAGALGLNVLADRVDARLTDSVVTQTNAADVNIEAARGGLSGAVGTGTTIAQGADVTVTPSVSMTIGLNETRALIDNTELTSAGADLNVNAYDHNNIATGGGSLYKGGSRAGIGGAVSFNLLANQTHAEVIDGSYEGLNNLNVSAASPARVLGGAGVAGLGSQDQQANFAGAFVINNIANTTSARVQSTVDAPLDVSLAGDLSVTSGDAENQALATRLGDLGSADGDTLWNLTEGFDITGAQLPDFSTVSVGDADLQNEEYLDGLAREPNFLSPTTGKSLGGSIIGAAGLLQQNSAKMSAGATVVYNGIYSKQAAELENVEVSTPGDVTVRADNGARIMALSAGLGVQGGSGSFSGMASTAVNVIANQTRATVDEAVVSDGAQGATNALNVNAEDGREIFSGAGNLVVSSSKTTLAAGAGINVIESSVAAEVLSSDINTRSLNVTSDSATGVASLAASAGSLNLNLDLGSTYSRIVGSRLIVEDGELNLLATDRSSLWGAAGAAAFGKEGGSLGLAASVNVTRHDTAAELLDSDMQTTGSDVSVEALRQGFAVSAAAAGAGTSGVAGGISAAVNVIGSDVEAWVSGISGGSNSAAVVNSLEVRAQDSADAWSLGGAAGVSSGSIGAGGAVTLGWSDASVRSRVIDSQLDINDRLDVSAQSSGLVSSLGVAAAGGSGLALGGVLSANAINNHVEAGISRTSQENLATVIDVDARDTSAIWSVGVGGSVASTASGGIVASGNGIGTDVLAYVEGDGTASASVLKGHDLKVNAESDTDINSLVVSGAAAGTFAAAGSLVVNALDGSTIADIRNGADVRMLDDLLITALGSQQVRAFAGAGAFSLGFGAAGIAGAVNVLLDEVKAQVRGDNTRVLALGRDNDDGQQVASGALEQNFAADSALENVARDESAGEEDRSFEAQQEALADQLSNFRPEKSMKTVNGLAVNAMSVQQAHTAGGTVSASLDPTAILKLIGGVLGSAPTGGASLVATFLGSGSGVAINAAVNVLGGQTLASIDNVGVNETSLINEQGESLTAGDGQSLNLNAASHQTVGSLAFAGSLGSAAGTAGATSVTVADRETRASLANTDVEVEGDINVDARASEAVGSMAAGFGGALLGLGLGGSAVVNVLDSKVIAETYGATLHSENLAVLARHEANVGSSVGVLSGGALAAAAVPVATTVSSGTTEALLGAAGANTTTEVNDTISLDAVSVVQQSDIVAGMAASGSVGGAGAVSVRVLEDVTRARMLNTNMSWWSDVEIDAISRINIGSYVGSAGLGVAAAGGMSVNTNILRTTTQAEILDSEVKTNGLRLNADVVRSMDLMTLGLAGSSGGGAIAGSVGMALIGGVDTGSSQSGMKTAWDSTSSLRNSAIELADESREKADRGTETTATETRADTVGATIKGGITRATNNAVVDIDARESTDVTNLSGGVGIGTTYLGAGGGLAYTRSAAEVKAQIDQDSFEARSLFMDTRSTGVREAEAFAGSAGPVALGAAVADSQSANTLTSSVSGDIVVDRTLSMSTRDDSDIRALGYGANAGVGAAGVVTAFAERDSTVTTEVADNSVVGEDKNPGNLQLNASTTGDVSSEAWGATAGIVATGNAAVAESRDQASVHASIGDNVELIAADADINAFTHGLNEARAMGASASLGASLGASVARAISQQDVSASTGDNVQLDSGNDLSVTAERRSLTDEGDVRARAWGGTGGLLLGVDASVAEVKQASTVTAETGTGLSMKGGSNLNMLAANSASGLSDASSITIGGIAAAGTAISHIDDTTTTKALLGANATLGHWESGTASLGVGAVDIAATSSPLNRAHAMAGSGGVVAGHVVNTNTLTNNTVKAAIGEGSRILAQKVNVSSEYNPGYGSFAESVGAGALQASGAISEDQVRGQNEAVIGANAEILTLEHQHYTAAVDITSDHGDDNHQGTSVLAGAGGVASGNAAQHSTSITLDNDVRVGGNATLRTGIASSNPASAYLALDAYTVTDILDNLTLATGGAIAVSRVANKFDAMFRNDVTVKSDASLESNGDFSASTYLSAAVEADASGRLSGGVGSSDAYTSVSLTDDQSIDIQSGASIFGNRHIRLTAGSNRQGVEYNSAYLKSTANSYTSGVLTLGDADADVTRTVNQAVTVQDSASINAARDVRMGGYAGFDGLISNGFSEAKQLGFIPIKGGNDTRTNTASADITVNGDVVAGRFNTLDLRIAESGDITINGMALNEVTSRDVAIPLIQQLRINPREKVENDIDDQELLDLLVQYVADREVAAIKLDGLFAAGGNVTINADSIQGDGKIEARGNPKIHVTNDSDQYLVLGTSLIPADLGGEVHYTGATSAHGGVNVQTAGADNSSEIRIQNTYNQRLGDDKTGPSLFQVGDVINPGGLVNMTVANGAYIQVGSIRGQQVLIEVPNGPFISYSPDRYWSPGQGPREIWASAYELTEDVGEAVMYVVNAEYDFNPDYNNGDRIVQNNLPLLFQDPDDGDLDGQTMVVFGGCRPASPNGDALCTEDKAGEFGTGWYTSGFKGVEIGSIPLIPYLSLSTSIEDFGDIEHPRVSGINAGEAVGIVAKEIDLNGIIESGRELYHWMEFNGDGALESWLERKRAEEGGQGVVEIPQIATWTAEVVREEERSYWQEQPEAFKAAYIRGISSLSSFVDQDGLLLKVAPEIGLDDLNIDENGLADFITSYYGGGMVDVPRHIFDSTGMQSDLKLEYSAHDHTLYVSRYEDEYFVERAQEPWESLLDWNKFLEWEESASGTGTGLTGLPDTYTHTWTETEHRRANLWSGYTQDNTPRVDLATGTIHLEEINATGGGYVYLRGDILNTYKSASKINVNTGFGQVDINNKSSLDLVVDRIDTGRGSEGVVKIADTLRDRTTWFRYNTDEGLTRLVADGVNTDIVDAGNAVSLSGRSTDYQPLEGLRYSWTETAHFQREFEPANSSEYVTDWRWVGGDKPDYSFSKTIEVDKSKGDTAFVQEIVGDFRDFDYSTIHYNGCGDSRGSDCNFDFNASYYDNGESEWEALWRYKFPVTGSIQYRSSVKADYPVGINFRGALEGDITVKSGGNLQLQGDVLNQTGAVTLESGEAIDNPRDGVIRADSLKMIAKNGGIGASDKAVQLGLGRNGALHVEATDTVNLSLDGGARLNLLDASPEGDVLVRAAGSLEGGHRSTDVRGRNIDLRVDSGRIGHLGIEAHEDVLADGRVLGGRVNLQATDGISITERAGDLWVEKIDAGLGDVSVTVTNGGLQDANQRTAQSTLSEEQIQAVWSRLKLTDGYGAENFVRNNTIPAFEHGVEQNYHQYWQLLSMGNVSNGQFQLKADSLERYRMMAKARGETDLTDEVLASAAAERYQVITGQLEDTLGGGWASDQAFNQYNPGFQYSASQSQIDRLMREAVWTEAELRHAVSEAALEPAGSAPVGRTDPTIQGNHLDLDIAREVGHLDEPVTIDYQSLLNGNITDNQAGALALAFAPGDVSILRDEQGNPEALNVLQTAPLFTQSTGIVRINAGDDLFVQANDTLEYSTIHAGGSARLAAQDSILQQAGADHGIQTNGDLSLVAGDGDLGRPADQIPLNLDVGGSLLGSSAGGGIALNWMSGDFEIGRVFAENDVYLQASSGALYSNLADGTHVTGDNITLRAHGNLGLSGQALNFEVQGNDGTLNARSDNGRAWLSTESDVAVDSVYALQGLELAVGGRLDLGELTTPNGELRLQVAGLIGADTGAGVHIDAPNTTKDSFIEAGGSMGDADAALKANLGALSELVSLGGGVHLDLASALSTDTLSAYAGPVMITGNQNLSVGTLSVGIHSLGTTQAAGQSGYFEALVAGLTMGAADIAGYADVESSGSISLGDSTVGDHVQLVADGSLAFTELAAGDNASLQASGDITGAGITADNLTINAGGSIASAASLLRYTFNEGAGELTGSAKAGGAWLQSASTTQLNSFTTGGDFRLQLTGTDNPSLDIKNHVTAGEGLHIEAAGDIALNRIETGSGIFQLLSGGAIQGYDSSEAHIMAAASVSGSRIRAASDIGESDVPLRVSLGQMDAVESDHGSIWLHQLDGWSVGRLMATNGDTRIAGDGRLEAENVNTGHFDVRVDEIDIGQATAYGDAYLESSEGDLAIRGLRASGKADLESAATVSFGHPEQDDVPLTPADLEIGTALNVRAEEDIRGGNATSGDTMELVAGQELIFGQLESLGLDLLLEAGTDITGARAIAARDLGIVAGGRLKVDDTQYGGSLSLRAGRDLTIGTGEDIVLTGAIEAGRDITVTSGEAINMESLRAGRDVYLEADGDINIEKFLSAGADVDSEYDIYDTGNLTLLSTGNVVVGEDVLANGTMDIQVDGDLRVAGEMTALDRINAATGENLKVAGGIQSRASSVWLDTGASLVTPELLAGAWMDVTTGGSELALDRALANEEVNIRVGTADGRNYASDGSLAINELAGDWIQLDSGNSVSIDQARSRSALEIASAYINIGQLDHTGTGSLDFNAKGRVAEPAEQLTAIINADAVESELYRVRDTRLAVSGEQVRFDQAEYIDRFDMQTPSAHLLADNVNPVYAGVNVQLREQDKAFWFDQTNTVTQTNAFVLHRDHTHQVMVPNYMEDHESEGGVMYGGSSAARYADRTQQWMNAPVDLPLAARSRMPMPGYDLAAFLEFGLSVNLRDWETMMENGVMVGSTGVDGADNEI</sequence>
<organism evidence="3 4">
    <name type="scientific">Marinobacter persicus</name>
    <dbReference type="NCBI Taxonomy" id="930118"/>
    <lineage>
        <taxon>Bacteria</taxon>
        <taxon>Pseudomonadati</taxon>
        <taxon>Pseudomonadota</taxon>
        <taxon>Gammaproteobacteria</taxon>
        <taxon>Pseudomonadales</taxon>
        <taxon>Marinobacteraceae</taxon>
        <taxon>Marinobacter</taxon>
    </lineage>
</organism>
<evidence type="ECO:0000256" key="1">
    <source>
        <dbReference type="SAM" id="MobiDB-lite"/>
    </source>
</evidence>
<name>A0A2S6G2I7_9GAMM</name>
<evidence type="ECO:0000313" key="5">
    <source>
        <dbReference type="Proteomes" id="UP000239648"/>
    </source>
</evidence>
<evidence type="ECO:0000313" key="2">
    <source>
        <dbReference type="EMBL" id="PPK49999.1"/>
    </source>
</evidence>
<feature type="region of interest" description="Disordered" evidence="1">
    <location>
        <begin position="1114"/>
        <end position="1136"/>
    </location>
</feature>
<feature type="compositionally biased region" description="Basic and acidic residues" evidence="1">
    <location>
        <begin position="1126"/>
        <end position="1136"/>
    </location>
</feature>
<reference evidence="3 4" key="2">
    <citation type="submission" date="2018-02" db="EMBL/GenBank/DDBJ databases">
        <title>Subsurface microbial communities from deep shales in Ohio and West Virginia, USA.</title>
        <authorList>
            <person name="Wrighton K."/>
        </authorList>
    </citation>
    <scope>NUCLEOTIDE SEQUENCE [LARGE SCALE GENOMIC DNA]</scope>
    <source>
        <strain evidence="3 4">UTICA-S1B9</strain>
    </source>
</reference>
<accession>A0A2S6G2I7</accession>
<comment type="caution">
    <text evidence="3">The sequence shown here is derived from an EMBL/GenBank/DDBJ whole genome shotgun (WGS) entry which is preliminary data.</text>
</comment>
<dbReference type="OrthoDB" id="218680at2"/>
<dbReference type="SUPFAM" id="SSF51126">
    <property type="entry name" value="Pectin lyase-like"/>
    <property type="match status" value="1"/>
</dbReference>
<gene>
    <name evidence="3" type="ORF">B0H24_10386</name>
    <name evidence="2" type="ORF">BY455_1386</name>
</gene>
<dbReference type="Proteomes" id="UP000239648">
    <property type="component" value="Unassembled WGS sequence"/>
</dbReference>
<dbReference type="InterPro" id="IPR011050">
    <property type="entry name" value="Pectin_lyase_fold/virulence"/>
</dbReference>
<dbReference type="Proteomes" id="UP000239446">
    <property type="component" value="Unassembled WGS sequence"/>
</dbReference>
<proteinExistence type="predicted"/>
<evidence type="ECO:0000313" key="4">
    <source>
        <dbReference type="Proteomes" id="UP000239446"/>
    </source>
</evidence>